<comment type="caution">
    <text evidence="1">The sequence shown here is derived from an EMBL/GenBank/DDBJ whole genome shotgun (WGS) entry which is preliminary data.</text>
</comment>
<sequence>MDIQIRYNDGMIAKCDNLGDALEFNNGDWDKVSFSVSDYEDERFIIWRDGTWEHRTPKSLKQQAFAEYEKVSKKINNECSE</sequence>
<reference evidence="1" key="1">
    <citation type="journal article" date="2015" name="Nature">
        <title>Complex archaea that bridge the gap between prokaryotes and eukaryotes.</title>
        <authorList>
            <person name="Spang A."/>
            <person name="Saw J.H."/>
            <person name="Jorgensen S.L."/>
            <person name="Zaremba-Niedzwiedzka K."/>
            <person name="Martijn J."/>
            <person name="Lind A.E."/>
            <person name="van Eijk R."/>
            <person name="Schleper C."/>
            <person name="Guy L."/>
            <person name="Ettema T.J."/>
        </authorList>
    </citation>
    <scope>NUCLEOTIDE SEQUENCE</scope>
</reference>
<protein>
    <submittedName>
        <fullName evidence="1">Uncharacterized protein</fullName>
    </submittedName>
</protein>
<proteinExistence type="predicted"/>
<dbReference type="EMBL" id="LAZR01017194">
    <property type="protein sequence ID" value="KKM01451.1"/>
    <property type="molecule type" value="Genomic_DNA"/>
</dbReference>
<organism evidence="1">
    <name type="scientific">marine sediment metagenome</name>
    <dbReference type="NCBI Taxonomy" id="412755"/>
    <lineage>
        <taxon>unclassified sequences</taxon>
        <taxon>metagenomes</taxon>
        <taxon>ecological metagenomes</taxon>
    </lineage>
</organism>
<evidence type="ECO:0000313" key="1">
    <source>
        <dbReference type="EMBL" id="KKM01451.1"/>
    </source>
</evidence>
<name>A0A0F9J6C6_9ZZZZ</name>
<dbReference type="AlphaFoldDB" id="A0A0F9J6C6"/>
<accession>A0A0F9J6C6</accession>
<gene>
    <name evidence="1" type="ORF">LCGC14_1794330</name>
</gene>